<dbReference type="InterPro" id="IPR002295">
    <property type="entry name" value="N4/N6-MTase_EcoPI_Mod-like"/>
</dbReference>
<dbReference type="PIRSF" id="PIRSF015855">
    <property type="entry name" value="TypeIII_Mtase_mKpnI"/>
    <property type="match status" value="1"/>
</dbReference>
<dbReference type="Gene3D" id="3.40.50.150">
    <property type="entry name" value="Vaccinia Virus protein VP39"/>
    <property type="match status" value="1"/>
</dbReference>
<gene>
    <name evidence="6" type="ORF">KH142_07935</name>
</gene>
<dbReference type="InterPro" id="IPR002052">
    <property type="entry name" value="DNA_methylase_N6_adenine_CS"/>
</dbReference>
<dbReference type="PRINTS" id="PR00506">
    <property type="entry name" value="D21N6MTFRASE"/>
</dbReference>
<dbReference type="Proteomes" id="UP000727506">
    <property type="component" value="Unassembled WGS sequence"/>
</dbReference>
<comment type="similarity">
    <text evidence="1">Belongs to the N(4)/N(6)-methyltransferase family.</text>
</comment>
<evidence type="ECO:0000256" key="1">
    <source>
        <dbReference type="ARBA" id="ARBA00006594"/>
    </source>
</evidence>
<dbReference type="GO" id="GO:0008170">
    <property type="term" value="F:N-methyltransferase activity"/>
    <property type="evidence" value="ECO:0007669"/>
    <property type="project" value="InterPro"/>
</dbReference>
<evidence type="ECO:0000259" key="5">
    <source>
        <dbReference type="Pfam" id="PF01555"/>
    </source>
</evidence>
<dbReference type="SUPFAM" id="SSF53335">
    <property type="entry name" value="S-adenosyl-L-methionine-dependent methyltransferases"/>
    <property type="match status" value="1"/>
</dbReference>
<dbReference type="PROSITE" id="PS00092">
    <property type="entry name" value="N6_MTASE"/>
    <property type="match status" value="1"/>
</dbReference>
<feature type="non-terminal residue" evidence="6">
    <location>
        <position position="1"/>
    </location>
</feature>
<name>A0A943YYK0_9ACTN</name>
<comment type="caution">
    <text evidence="6">The sequence shown here is derived from an EMBL/GenBank/DDBJ whole genome shotgun (WGS) entry which is preliminary data.</text>
</comment>
<evidence type="ECO:0000256" key="2">
    <source>
        <dbReference type="ARBA" id="ARBA00022603"/>
    </source>
</evidence>
<sequence length="627" mass="70578">DIAAENAAKLGELFPDIVTEVLDEDGNVRHSIDVEALKAHVGDIAEDKRERYQFTWPGKQKARAEAIRQIDKTMRPAPEESVNWDTAENLYIEGDNLDALKILRETYAGKIKMIYIDPPYNTGHDLVYNDSFARTAEEERAESGAFDEEGNVLDAAYNENKESNGRFHSDWCSMMYPRLVLARDLLSEDGILCVSISDSEACNLKAMLDFIFGESNYCGDILWNSTKSVTNTALISVSHTYNFIYFKSMNWFIGRREAFRLPDKGEGFSNPDNDPRGPWKADPFQVGGWRPNQQYEIVNPKTGAVYRPNAGCSWKNDYKRYLELVEDGRIVFGKTGDGGPQRKRFMSEAMERGSVANTWWDDVETTTNGTQLVKKLFDGAALFPNPKPVGFLKKMLQLCSHRESVILDFFSGSATTAHAVMQLNAEDGGNRKFIMVQLPEVCGEKSEAAKVGYKNICEIGKERIRRAGAKIVSEVEEANVQLKPGEEPKKIPDIGFRVLKIDSSNFEDVQRTPDAIEQSQLFGFADNLKSDRTPEDILFQLLPKFQIPYTARIEKLNICGKTVYSVDDDALLACFDRDVPEDAIRIMAARQPSRAVLRDASFVGDDALANFEEIFKTLSPETETRVV</sequence>
<organism evidence="6 7">
    <name type="scientific">Slackia piriformis</name>
    <dbReference type="NCBI Taxonomy" id="626934"/>
    <lineage>
        <taxon>Bacteria</taxon>
        <taxon>Bacillati</taxon>
        <taxon>Actinomycetota</taxon>
        <taxon>Coriobacteriia</taxon>
        <taxon>Eggerthellales</taxon>
        <taxon>Eggerthellaceae</taxon>
        <taxon>Slackia</taxon>
    </lineage>
</organism>
<reference evidence="6" key="1">
    <citation type="submission" date="2021-02" db="EMBL/GenBank/DDBJ databases">
        <title>Infant gut strain persistence is associated with maternal origin, phylogeny, and functional potential including surface adhesion and iron acquisition.</title>
        <authorList>
            <person name="Lou Y.C."/>
        </authorList>
    </citation>
    <scope>NUCLEOTIDE SEQUENCE</scope>
    <source>
        <strain evidence="6">L2_039_000G1_dasL2_039_000G1_concoct_11</strain>
    </source>
</reference>
<accession>A0A943YYK0</accession>
<dbReference type="AlphaFoldDB" id="A0A943YYK0"/>
<evidence type="ECO:0000313" key="6">
    <source>
        <dbReference type="EMBL" id="MBS6941386.1"/>
    </source>
</evidence>
<keyword evidence="4" id="KW-0949">S-adenosyl-L-methionine</keyword>
<dbReference type="GO" id="GO:0003677">
    <property type="term" value="F:DNA binding"/>
    <property type="evidence" value="ECO:0007669"/>
    <property type="project" value="InterPro"/>
</dbReference>
<protein>
    <submittedName>
        <fullName evidence="6">Site-specific DNA-methyltransferase</fullName>
    </submittedName>
</protein>
<keyword evidence="2" id="KW-0489">Methyltransferase</keyword>
<dbReference type="Pfam" id="PF01555">
    <property type="entry name" value="N6_N4_Mtase"/>
    <property type="match status" value="1"/>
</dbReference>
<dbReference type="GO" id="GO:0032259">
    <property type="term" value="P:methylation"/>
    <property type="evidence" value="ECO:0007669"/>
    <property type="project" value="UniProtKB-KW"/>
</dbReference>
<proteinExistence type="inferred from homology"/>
<keyword evidence="3" id="KW-0808">Transferase</keyword>
<evidence type="ECO:0000313" key="7">
    <source>
        <dbReference type="Proteomes" id="UP000727506"/>
    </source>
</evidence>
<dbReference type="InterPro" id="IPR002941">
    <property type="entry name" value="DNA_methylase_N4/N6"/>
</dbReference>
<evidence type="ECO:0000256" key="4">
    <source>
        <dbReference type="ARBA" id="ARBA00022691"/>
    </source>
</evidence>
<feature type="domain" description="DNA methylase N-4/N-6" evidence="5">
    <location>
        <begin position="111"/>
        <end position="433"/>
    </location>
</feature>
<dbReference type="EMBL" id="JAGZSV010000175">
    <property type="protein sequence ID" value="MBS6941386.1"/>
    <property type="molecule type" value="Genomic_DNA"/>
</dbReference>
<dbReference type="InterPro" id="IPR029063">
    <property type="entry name" value="SAM-dependent_MTases_sf"/>
</dbReference>
<evidence type="ECO:0000256" key="3">
    <source>
        <dbReference type="ARBA" id="ARBA00022679"/>
    </source>
</evidence>